<dbReference type="OrthoDB" id="7736814at2"/>
<evidence type="ECO:0008006" key="3">
    <source>
        <dbReference type="Google" id="ProtNLM"/>
    </source>
</evidence>
<dbReference type="EMBL" id="CP012600">
    <property type="protein sequence ID" value="ALC83668.1"/>
    <property type="molecule type" value="Genomic_DNA"/>
</dbReference>
<dbReference type="Pfam" id="PF03567">
    <property type="entry name" value="Sulfotransfer_2"/>
    <property type="match status" value="1"/>
</dbReference>
<dbReference type="GO" id="GO:0016020">
    <property type="term" value="C:membrane"/>
    <property type="evidence" value="ECO:0007669"/>
    <property type="project" value="InterPro"/>
</dbReference>
<reference evidence="2" key="1">
    <citation type="submission" date="2015-08" db="EMBL/GenBank/DDBJ databases">
        <title>Genome sequencing project for genomic taxonomy and phylogenomics of Bacillus-like bacteria.</title>
        <authorList>
            <person name="Liu B."/>
            <person name="Wang J."/>
            <person name="Zhu Y."/>
            <person name="Liu G."/>
            <person name="Chen Q."/>
            <person name="Chen Z."/>
            <person name="Lan J."/>
            <person name="Che J."/>
            <person name="Ge C."/>
            <person name="Shi H."/>
            <person name="Pan Z."/>
            <person name="Liu X."/>
        </authorList>
    </citation>
    <scope>NUCLEOTIDE SEQUENCE [LARGE SCALE GENOMIC DNA]</scope>
    <source>
        <strain evidence="2">FJAT-4402</strain>
    </source>
</reference>
<name>A0A0M4FXH8_9BACI</name>
<organism evidence="1 2">
    <name type="scientific">Bacillus gobiensis</name>
    <dbReference type="NCBI Taxonomy" id="1441095"/>
    <lineage>
        <taxon>Bacteria</taxon>
        <taxon>Bacillati</taxon>
        <taxon>Bacillota</taxon>
        <taxon>Bacilli</taxon>
        <taxon>Bacillales</taxon>
        <taxon>Bacillaceae</taxon>
        <taxon>Bacillus</taxon>
    </lineage>
</organism>
<keyword evidence="2" id="KW-1185">Reference proteome</keyword>
<dbReference type="GO" id="GO:0008146">
    <property type="term" value="F:sulfotransferase activity"/>
    <property type="evidence" value="ECO:0007669"/>
    <property type="project" value="InterPro"/>
</dbReference>
<gene>
    <name evidence="1" type="ORF">AM592_20680</name>
</gene>
<dbReference type="AlphaFoldDB" id="A0A0M4FXH8"/>
<dbReference type="RefSeq" id="WP_053605528.1">
    <property type="nucleotide sequence ID" value="NZ_CP012600.1"/>
</dbReference>
<protein>
    <recommendedName>
        <fullName evidence="3">RNA methyltransferase</fullName>
    </recommendedName>
</protein>
<proteinExistence type="predicted"/>
<dbReference type="PATRIC" id="fig|1441095.3.peg.4576"/>
<dbReference type="InterPro" id="IPR005331">
    <property type="entry name" value="Sulfotransferase"/>
</dbReference>
<reference evidence="1 2" key="2">
    <citation type="journal article" date="2016" name="Int. J. Syst. Evol. Microbiol.">
        <title>Bacillus gobiensis sp. nov., isolated from a soil sample.</title>
        <authorList>
            <person name="Liu B."/>
            <person name="Liu G.H."/>
            <person name="Cetin S."/>
            <person name="Schumann P."/>
            <person name="Pan Z.Z."/>
            <person name="Chen Q.Q."/>
        </authorList>
    </citation>
    <scope>NUCLEOTIDE SEQUENCE [LARGE SCALE GENOMIC DNA]</scope>
    <source>
        <strain evidence="1 2">FJAT-4402</strain>
    </source>
</reference>
<accession>A0A0M4FXH8</accession>
<evidence type="ECO:0000313" key="2">
    <source>
        <dbReference type="Proteomes" id="UP000067625"/>
    </source>
</evidence>
<sequence length="264" mass="31750">MDNKKREDDLERIIRYKLPLFDQKVPIILFWTPKSGCTTIIKWFFFQSEELEKALEYNSWVHEYYKLKYSNNATHKNLVYWHLLHAKKDTYKLVRNPYRRAVSAFLMLVNDFEPYWQEVWGTIREQLFNNRNSTQGLSFREFLLYLKKMGADSPSLDPHFGQQYIMGEEKFINQYIYIENFNEQIAAIEDKYGLRKSNSGELSDSPHNLSSSMVFEGDYSNVNILDQSFPLYPSYKSFYNLETKRLVEEIFKDDFEKYGYKMDE</sequence>
<evidence type="ECO:0000313" key="1">
    <source>
        <dbReference type="EMBL" id="ALC83668.1"/>
    </source>
</evidence>
<dbReference type="Proteomes" id="UP000067625">
    <property type="component" value="Chromosome"/>
</dbReference>